<dbReference type="PATRIC" id="fig|937777.3.peg.274"/>
<feature type="compositionally biased region" description="Low complexity" evidence="1">
    <location>
        <begin position="22"/>
        <end position="45"/>
    </location>
</feature>
<reference evidence="4" key="1">
    <citation type="submission" date="2012-03" db="EMBL/GenBank/DDBJ databases">
        <title>Complete sequence of chromosome of Deinococcus peraridilitoris DSM 19664.</title>
        <authorList>
            <person name="Lucas S."/>
            <person name="Copeland A."/>
            <person name="Lapidus A."/>
            <person name="Glavina del Rio T."/>
            <person name="Dalin E."/>
            <person name="Tice H."/>
            <person name="Bruce D."/>
            <person name="Goodwin L."/>
            <person name="Pitluck S."/>
            <person name="Peters L."/>
            <person name="Mikhailova N."/>
            <person name="Lu M."/>
            <person name="Kyrpides N."/>
            <person name="Mavromatis K."/>
            <person name="Ivanova N."/>
            <person name="Brettin T."/>
            <person name="Detter J.C."/>
            <person name="Han C."/>
            <person name="Larimer F."/>
            <person name="Land M."/>
            <person name="Hauser L."/>
            <person name="Markowitz V."/>
            <person name="Cheng J.-F."/>
            <person name="Hugenholtz P."/>
            <person name="Woyke T."/>
            <person name="Wu D."/>
            <person name="Pukall R."/>
            <person name="Steenblock K."/>
            <person name="Brambilla E."/>
            <person name="Klenk H.-P."/>
            <person name="Eisen J.A."/>
        </authorList>
    </citation>
    <scope>NUCLEOTIDE SEQUENCE [LARGE SCALE GENOMIC DNA]</scope>
    <source>
        <strain evidence="4">DSM 19664 / LMG 22246 / CIP 109416 / KR-200</strain>
    </source>
</reference>
<feature type="signal peptide" evidence="2">
    <location>
        <begin position="1"/>
        <end position="26"/>
    </location>
</feature>
<dbReference type="AlphaFoldDB" id="K9ZXE2"/>
<accession>K9ZXE2</accession>
<evidence type="ECO:0000256" key="2">
    <source>
        <dbReference type="SAM" id="SignalP"/>
    </source>
</evidence>
<feature type="chain" id="PRO_5003938974" evidence="2">
    <location>
        <begin position="27"/>
        <end position="219"/>
    </location>
</feature>
<evidence type="ECO:0000313" key="4">
    <source>
        <dbReference type="Proteomes" id="UP000010467"/>
    </source>
</evidence>
<dbReference type="RefSeq" id="WP_015234180.1">
    <property type="nucleotide sequence ID" value="NC_019793.1"/>
</dbReference>
<gene>
    <name evidence="3" type="ordered locus">Deipe_0267</name>
</gene>
<feature type="compositionally biased region" description="Basic and acidic residues" evidence="1">
    <location>
        <begin position="60"/>
        <end position="78"/>
    </location>
</feature>
<evidence type="ECO:0000256" key="1">
    <source>
        <dbReference type="SAM" id="MobiDB-lite"/>
    </source>
</evidence>
<proteinExistence type="predicted"/>
<keyword evidence="2" id="KW-0732">Signal</keyword>
<dbReference type="Proteomes" id="UP000010467">
    <property type="component" value="Chromosome"/>
</dbReference>
<sequence>MKRLAFIPSVLALTLVACGTTSPSTAQSATASGTTTSQTSSQPASNAGQAEQKTGQQAEQKAEQPTPKDAKEVKKPADKAPLAKSRLDGVTGTWTYKFENTDYTFPFEGRIQWKKPVTKNAVTTLVGTRFVCNGSTTCRENGSVTLIDDGKSLRVEMIEESELCPPYPSDDCERVTGMWMEGQAESSNATAGMTSIKGTGNLYTRHPQIEVPFELRSAK</sequence>
<feature type="compositionally biased region" description="Polar residues" evidence="1">
    <location>
        <begin position="46"/>
        <end position="59"/>
    </location>
</feature>
<feature type="region of interest" description="Disordered" evidence="1">
    <location>
        <begin position="22"/>
        <end position="84"/>
    </location>
</feature>
<dbReference type="HOGENOM" id="CLU_1259715_0_0_0"/>
<dbReference type="KEGG" id="dpd:Deipe_0267"/>
<dbReference type="PROSITE" id="PS51257">
    <property type="entry name" value="PROKAR_LIPOPROTEIN"/>
    <property type="match status" value="1"/>
</dbReference>
<keyword evidence="4" id="KW-1185">Reference proteome</keyword>
<organism evidence="3 4">
    <name type="scientific">Deinococcus peraridilitoris (strain DSM 19664 / LMG 22246 / CIP 109416 / KR-200)</name>
    <dbReference type="NCBI Taxonomy" id="937777"/>
    <lineage>
        <taxon>Bacteria</taxon>
        <taxon>Thermotogati</taxon>
        <taxon>Deinococcota</taxon>
        <taxon>Deinococci</taxon>
        <taxon>Deinococcales</taxon>
        <taxon>Deinococcaceae</taxon>
        <taxon>Deinococcus</taxon>
    </lineage>
</organism>
<protein>
    <submittedName>
        <fullName evidence="3">Uncharacterized protein</fullName>
    </submittedName>
</protein>
<evidence type="ECO:0000313" key="3">
    <source>
        <dbReference type="EMBL" id="AFZ65869.1"/>
    </source>
</evidence>
<name>K9ZXE2_DEIPD</name>
<dbReference type="EMBL" id="CP003382">
    <property type="protein sequence ID" value="AFZ65869.1"/>
    <property type="molecule type" value="Genomic_DNA"/>
</dbReference>